<evidence type="ECO:0000313" key="3">
    <source>
        <dbReference type="EMBL" id="CAL1693940.1"/>
    </source>
</evidence>
<reference evidence="4" key="1">
    <citation type="submission" date="2024-04" db="EMBL/GenBank/DDBJ databases">
        <authorList>
            <person name="Shaw F."/>
            <person name="Minotto A."/>
        </authorList>
    </citation>
    <scope>NUCLEOTIDE SEQUENCE [LARGE SCALE GENOMIC DNA]</scope>
</reference>
<name>A0ABP1CEL3_9APHY</name>
<keyword evidence="2" id="KW-0472">Membrane</keyword>
<feature type="transmembrane region" description="Helical" evidence="2">
    <location>
        <begin position="6"/>
        <end position="29"/>
    </location>
</feature>
<protein>
    <submittedName>
        <fullName evidence="3">Uncharacterized protein</fullName>
    </submittedName>
</protein>
<organism evidence="3 4">
    <name type="scientific">Somion occarium</name>
    <dbReference type="NCBI Taxonomy" id="3059160"/>
    <lineage>
        <taxon>Eukaryota</taxon>
        <taxon>Fungi</taxon>
        <taxon>Dikarya</taxon>
        <taxon>Basidiomycota</taxon>
        <taxon>Agaricomycotina</taxon>
        <taxon>Agaricomycetes</taxon>
        <taxon>Polyporales</taxon>
        <taxon>Cerrenaceae</taxon>
        <taxon>Somion</taxon>
    </lineage>
</organism>
<gene>
    <name evidence="3" type="ORF">GFSPODELE1_LOCUS72</name>
</gene>
<evidence type="ECO:0000313" key="4">
    <source>
        <dbReference type="Proteomes" id="UP001497453"/>
    </source>
</evidence>
<accession>A0ABP1CEL3</accession>
<evidence type="ECO:0000256" key="2">
    <source>
        <dbReference type="SAM" id="Phobius"/>
    </source>
</evidence>
<evidence type="ECO:0000256" key="1">
    <source>
        <dbReference type="SAM" id="MobiDB-lite"/>
    </source>
</evidence>
<proteinExistence type="predicted"/>
<keyword evidence="2" id="KW-1133">Transmembrane helix</keyword>
<keyword evidence="4" id="KW-1185">Reference proteome</keyword>
<dbReference type="Proteomes" id="UP001497453">
    <property type="component" value="Chromosome 1"/>
</dbReference>
<dbReference type="EMBL" id="OZ037944">
    <property type="protein sequence ID" value="CAL1693940.1"/>
    <property type="molecule type" value="Genomic_DNA"/>
</dbReference>
<keyword evidence="2" id="KW-0812">Transmembrane</keyword>
<feature type="region of interest" description="Disordered" evidence="1">
    <location>
        <begin position="185"/>
        <end position="221"/>
    </location>
</feature>
<sequence>MLSFLLPGWLLSGFYIFCITLVVLTSYILHQRLAGHSLAIGRISLPKLALYDVKYSGVLYGGTYHFTFTAESISFCFHIPTPTLPQWFTFTSEGIFYTSDTSDISTDNLSATLWIFPVLFRQTAGPWCNVQMDGLKLRVQNGKSTPYLIKRLRENLVGAIVCGEIFRMDDFGTKVSFMGLTESAVEEGDEMTGPKTKVPEGETVDCIGSPEGKLQDGPPRMEKNLPQSFLPSDEDELRISAFVRGLHLYNTEGHVYTFGSVDAQFRRNWTADRGSFVMIAKECRWIRVHWPYQRIKVIPSWMQLLSAVVQFPRDLVHALHYPMTAVNLYVTELDITFDEFRIRDAELVTQAMSLLQERMHLRDIHWQDVLADALAEAILGTCT</sequence>